<dbReference type="InterPro" id="IPR002347">
    <property type="entry name" value="SDR_fam"/>
</dbReference>
<dbReference type="PROSITE" id="PS00061">
    <property type="entry name" value="ADH_SHORT"/>
    <property type="match status" value="1"/>
</dbReference>
<dbReference type="SUPFAM" id="SSF51735">
    <property type="entry name" value="NAD(P)-binding Rossmann-fold domains"/>
    <property type="match status" value="1"/>
</dbReference>
<dbReference type="PANTHER" id="PTHR24321:SF14">
    <property type="entry name" value="SHORT-CHAIN TYPE DEHYDROGENASE_REDUCTASE BLR2146-RELATED"/>
    <property type="match status" value="1"/>
</dbReference>
<reference evidence="4 5" key="1">
    <citation type="journal article" date="2019" name="Int. J. Syst. Evol. Microbiol.">
        <title>The Global Catalogue of Microorganisms (GCM) 10K type strain sequencing project: providing services to taxonomists for standard genome sequencing and annotation.</title>
        <authorList>
            <consortium name="The Broad Institute Genomics Platform"/>
            <consortium name="The Broad Institute Genome Sequencing Center for Infectious Disease"/>
            <person name="Wu L."/>
            <person name="Ma J."/>
        </authorList>
    </citation>
    <scope>NUCLEOTIDE SEQUENCE [LARGE SCALE GENOMIC DNA]</scope>
    <source>
        <strain evidence="4 5">JCM 13244</strain>
    </source>
</reference>
<feature type="region of interest" description="Disordered" evidence="3">
    <location>
        <begin position="1"/>
        <end position="20"/>
    </location>
</feature>
<name>A0ABN2GW99_9ACTN</name>
<sequence>MLGMLLHGDPSVPDLGERESGMRGLQGKRIVVAGGATGIGAATAERLAEEGASVVVGDINLVGAKATSQRIAEAGGTAVAVAFDLADEESIGALVDRATAEFGGIDGLYNVGADLSDNHLGRDTDLLEMDPAVWRRTHEVNLLGYALTCRAAIPRLLAQGGGVIVNTSSGAAWGGEPRRPAYAASKAGINALTRHIASRWGKEGIRCNAVAPGLVMGDTQKQRDDQRLQAMALKIARSPRLGEPADVAGTVAFLLSDDAEWVNGQVWSVCGGMSLRD</sequence>
<evidence type="ECO:0000313" key="5">
    <source>
        <dbReference type="Proteomes" id="UP001499947"/>
    </source>
</evidence>
<evidence type="ECO:0000256" key="2">
    <source>
        <dbReference type="ARBA" id="ARBA00023002"/>
    </source>
</evidence>
<proteinExistence type="inferred from homology"/>
<dbReference type="CDD" id="cd05233">
    <property type="entry name" value="SDR_c"/>
    <property type="match status" value="1"/>
</dbReference>
<dbReference type="InterPro" id="IPR020904">
    <property type="entry name" value="Sc_DH/Rdtase_CS"/>
</dbReference>
<dbReference type="EMBL" id="BAAALR010000022">
    <property type="protein sequence ID" value="GAA1677870.1"/>
    <property type="molecule type" value="Genomic_DNA"/>
</dbReference>
<dbReference type="PANTHER" id="PTHR24321">
    <property type="entry name" value="DEHYDROGENASES, SHORT CHAIN"/>
    <property type="match status" value="1"/>
</dbReference>
<dbReference type="Pfam" id="PF13561">
    <property type="entry name" value="adh_short_C2"/>
    <property type="match status" value="1"/>
</dbReference>
<organism evidence="4 5">
    <name type="scientific">Streptomyces yatensis</name>
    <dbReference type="NCBI Taxonomy" id="155177"/>
    <lineage>
        <taxon>Bacteria</taxon>
        <taxon>Bacillati</taxon>
        <taxon>Actinomycetota</taxon>
        <taxon>Actinomycetes</taxon>
        <taxon>Kitasatosporales</taxon>
        <taxon>Streptomycetaceae</taxon>
        <taxon>Streptomyces</taxon>
        <taxon>Streptomyces violaceusniger group</taxon>
    </lineage>
</organism>
<keyword evidence="5" id="KW-1185">Reference proteome</keyword>
<evidence type="ECO:0000313" key="4">
    <source>
        <dbReference type="EMBL" id="GAA1677870.1"/>
    </source>
</evidence>
<evidence type="ECO:0000256" key="3">
    <source>
        <dbReference type="SAM" id="MobiDB-lite"/>
    </source>
</evidence>
<dbReference type="Proteomes" id="UP001499947">
    <property type="component" value="Unassembled WGS sequence"/>
</dbReference>
<gene>
    <name evidence="4" type="ORF">GCM10009680_16670</name>
</gene>
<comment type="similarity">
    <text evidence="1">Belongs to the short-chain dehydrogenases/reductases (SDR) family.</text>
</comment>
<comment type="caution">
    <text evidence="4">The sequence shown here is derived from an EMBL/GenBank/DDBJ whole genome shotgun (WGS) entry which is preliminary data.</text>
</comment>
<dbReference type="InterPro" id="IPR036291">
    <property type="entry name" value="NAD(P)-bd_dom_sf"/>
</dbReference>
<dbReference type="Gene3D" id="3.40.50.720">
    <property type="entry name" value="NAD(P)-binding Rossmann-like Domain"/>
    <property type="match status" value="1"/>
</dbReference>
<dbReference type="PRINTS" id="PR00081">
    <property type="entry name" value="GDHRDH"/>
</dbReference>
<protein>
    <submittedName>
        <fullName evidence="4">Glucose 1-dehydrogenase</fullName>
    </submittedName>
</protein>
<accession>A0ABN2GW99</accession>
<evidence type="ECO:0000256" key="1">
    <source>
        <dbReference type="ARBA" id="ARBA00006484"/>
    </source>
</evidence>
<keyword evidence="2" id="KW-0560">Oxidoreductase</keyword>